<protein>
    <submittedName>
        <fullName evidence="2">DUF6355 family natural product biosynthesis protein</fullName>
    </submittedName>
</protein>
<dbReference type="InterPro" id="IPR045935">
    <property type="entry name" value="DUF6355"/>
</dbReference>
<keyword evidence="3" id="KW-1185">Reference proteome</keyword>
<keyword evidence="1" id="KW-0732">Signal</keyword>
<reference evidence="2 3" key="1">
    <citation type="submission" date="2023-12" db="EMBL/GenBank/DDBJ databases">
        <title>Amycolatopsis sp. V23-08.</title>
        <authorList>
            <person name="Somphong A."/>
        </authorList>
    </citation>
    <scope>NUCLEOTIDE SEQUENCE [LARGE SCALE GENOMIC DNA]</scope>
    <source>
        <strain evidence="2 3">V23-08</strain>
    </source>
</reference>
<evidence type="ECO:0000313" key="3">
    <source>
        <dbReference type="Proteomes" id="UP001304298"/>
    </source>
</evidence>
<evidence type="ECO:0000313" key="2">
    <source>
        <dbReference type="EMBL" id="MEA5360923.1"/>
    </source>
</evidence>
<name>A0ABU5R3X1_9PSEU</name>
<comment type="caution">
    <text evidence="2">The sequence shown here is derived from an EMBL/GenBank/DDBJ whole genome shotgun (WGS) entry which is preliminary data.</text>
</comment>
<dbReference type="EMBL" id="JAYFSI010000002">
    <property type="protein sequence ID" value="MEA5360923.1"/>
    <property type="molecule type" value="Genomic_DNA"/>
</dbReference>
<dbReference type="Proteomes" id="UP001304298">
    <property type="component" value="Unassembled WGS sequence"/>
</dbReference>
<dbReference type="RefSeq" id="WP_323327488.1">
    <property type="nucleotide sequence ID" value="NZ_JAYFSI010000002.1"/>
</dbReference>
<feature type="chain" id="PRO_5046630082" evidence="1">
    <location>
        <begin position="25"/>
        <end position="103"/>
    </location>
</feature>
<accession>A0ABU5R3X1</accession>
<evidence type="ECO:0000256" key="1">
    <source>
        <dbReference type="SAM" id="SignalP"/>
    </source>
</evidence>
<feature type="signal peptide" evidence="1">
    <location>
        <begin position="1"/>
        <end position="24"/>
    </location>
</feature>
<proteinExistence type="predicted"/>
<dbReference type="Pfam" id="PF19882">
    <property type="entry name" value="DUF6355"/>
    <property type="match status" value="1"/>
</dbReference>
<gene>
    <name evidence="2" type="ORF">VA596_15350</name>
</gene>
<organism evidence="2 3">
    <name type="scientific">Amycolatopsis heterodermiae</name>
    <dbReference type="NCBI Taxonomy" id="3110235"/>
    <lineage>
        <taxon>Bacteria</taxon>
        <taxon>Bacillati</taxon>
        <taxon>Actinomycetota</taxon>
        <taxon>Actinomycetes</taxon>
        <taxon>Pseudonocardiales</taxon>
        <taxon>Pseudonocardiaceae</taxon>
        <taxon>Amycolatopsis</taxon>
    </lineage>
</organism>
<sequence length="103" mass="10904">MKSTRARARSAVAGAIAAFLAVFAIGAAGTAKSQAEQCGFWEGGPSAFYTHCTSDGSHIQIRVERENGLPGYNDCAYPGRNYIGFASQIKFAWYTGRSCPSGS</sequence>